<dbReference type="RefSeq" id="WP_033892180.1">
    <property type="nucleotide sequence ID" value="NZ_JDUT01000005.1"/>
</dbReference>
<evidence type="ECO:0000313" key="2">
    <source>
        <dbReference type="Proteomes" id="UP000029066"/>
    </source>
</evidence>
<evidence type="ECO:0000313" key="1">
    <source>
        <dbReference type="EMBL" id="KFI89596.1"/>
    </source>
</evidence>
<dbReference type="AlphaFoldDB" id="A0A087D246"/>
<sequence length="135" mass="15052">MKHKGKGTAPIRPIPERVTFRIMDAALLRQPLVSFSWQRELPHAPIGATRTLREFTVCGREFTITTVPVIVTVDGEDGRERYDGLRFTAAHKNGASRRWNVSEDAIETTVNAAFDFLAGIRPENEEPVNAPPKLG</sequence>
<dbReference type="Proteomes" id="UP000029066">
    <property type="component" value="Unassembled WGS sequence"/>
</dbReference>
<proteinExistence type="predicted"/>
<dbReference type="EMBL" id="JGZN01000031">
    <property type="protein sequence ID" value="KFI89596.1"/>
    <property type="molecule type" value="Genomic_DNA"/>
</dbReference>
<accession>A0A087D246</accession>
<reference evidence="1 2" key="1">
    <citation type="submission" date="2014-03" db="EMBL/GenBank/DDBJ databases">
        <title>Genomics of Bifidobacteria.</title>
        <authorList>
            <person name="Ventura M."/>
            <person name="Milani C."/>
            <person name="Lugli G.A."/>
        </authorList>
    </citation>
    <scope>NUCLEOTIDE SEQUENCE [LARGE SCALE GENOMIC DNA]</scope>
    <source>
        <strain evidence="1 2">DSM 23967</strain>
    </source>
</reference>
<organism evidence="1 2">
    <name type="scientific">Bifidobacterium saguini DSM 23967</name>
    <dbReference type="NCBI Taxonomy" id="1437607"/>
    <lineage>
        <taxon>Bacteria</taxon>
        <taxon>Bacillati</taxon>
        <taxon>Actinomycetota</taxon>
        <taxon>Actinomycetes</taxon>
        <taxon>Bifidobacteriales</taxon>
        <taxon>Bifidobacteriaceae</taxon>
        <taxon>Bifidobacterium</taxon>
    </lineage>
</organism>
<gene>
    <name evidence="1" type="ORF">BISA_2338</name>
</gene>
<protein>
    <submittedName>
        <fullName evidence="1">Uncharacterized protein</fullName>
    </submittedName>
</protein>
<comment type="caution">
    <text evidence="1">The sequence shown here is derived from an EMBL/GenBank/DDBJ whole genome shotgun (WGS) entry which is preliminary data.</text>
</comment>
<dbReference type="STRING" id="1437607.BISA_2338"/>
<name>A0A087D246_9BIFI</name>